<dbReference type="PIRSF" id="PIRSF000654">
    <property type="entry name" value="Integrin-linked_kinase"/>
    <property type="match status" value="1"/>
</dbReference>
<evidence type="ECO:0000313" key="2">
    <source>
        <dbReference type="EMBL" id="ESA03294.1"/>
    </source>
</evidence>
<dbReference type="InterPro" id="IPR001245">
    <property type="entry name" value="Ser-Thr/Tyr_kinase_cat_dom"/>
</dbReference>
<dbReference type="EMBL" id="KI295129">
    <property type="protein sequence ID" value="ESA03294.1"/>
    <property type="molecule type" value="Genomic_DNA"/>
</dbReference>
<evidence type="ECO:0000259" key="1">
    <source>
        <dbReference type="PROSITE" id="PS50011"/>
    </source>
</evidence>
<sequence>MKLTPHPFIIRFYGVTKLKGENKCSLVLEYADGGTLRDYLRKNTIPFEWKVQLKLAREITSAVLWLHDDRGIIHGDLHPNNILVHQNTIKLADFGRSSLKGSDCYNTEVWGVIPYVDPKAFDRKTPYKMNEKSDIYSLAVIFWELTSRSSPFNYETINDHTSLMLDILNGLREEPIINTNARFIELYRKCWGLEPEKRPDIYKVNSELNSIDSENNNTFTVPHSKEEICKKIEYEDSDLSNCNKDCDLNAIMTFHES</sequence>
<proteinExistence type="predicted"/>
<dbReference type="InterPro" id="IPR051681">
    <property type="entry name" value="Ser/Thr_Kinases-Pseudokinases"/>
</dbReference>
<dbReference type="Gene3D" id="1.10.510.10">
    <property type="entry name" value="Transferase(Phosphotransferase) domain 1"/>
    <property type="match status" value="1"/>
</dbReference>
<organism evidence="2">
    <name type="scientific">Rhizophagus irregularis (strain DAOM 181602 / DAOM 197198 / MUCL 43194)</name>
    <name type="common">Arbuscular mycorrhizal fungus</name>
    <name type="synonym">Glomus intraradices</name>
    <dbReference type="NCBI Taxonomy" id="747089"/>
    <lineage>
        <taxon>Eukaryota</taxon>
        <taxon>Fungi</taxon>
        <taxon>Fungi incertae sedis</taxon>
        <taxon>Mucoromycota</taxon>
        <taxon>Glomeromycotina</taxon>
        <taxon>Glomeromycetes</taxon>
        <taxon>Glomerales</taxon>
        <taxon>Glomeraceae</taxon>
        <taxon>Rhizophagus</taxon>
    </lineage>
</organism>
<dbReference type="InterPro" id="IPR011009">
    <property type="entry name" value="Kinase-like_dom_sf"/>
</dbReference>
<reference evidence="2" key="1">
    <citation type="submission" date="2013-07" db="EMBL/GenBank/DDBJ databases">
        <title>The genome of an arbuscular mycorrhizal fungus provides insights into the evolution of the oldest plant symbiosis.</title>
        <authorList>
            <consortium name="DOE Joint Genome Institute"/>
            <person name="Tisserant E."/>
            <person name="Malbreil M."/>
            <person name="Kuo A."/>
            <person name="Kohler A."/>
            <person name="Symeonidi A."/>
            <person name="Balestrini R."/>
            <person name="Charron P."/>
            <person name="Duensing N."/>
            <person name="Frei-dit-Frey N."/>
            <person name="Gianinazzi-Pearson V."/>
            <person name="Gilbert B."/>
            <person name="Handa Y."/>
            <person name="Hijri M."/>
            <person name="Kaul R."/>
            <person name="Kawaguchi M."/>
            <person name="Krajinski F."/>
            <person name="Lammers P."/>
            <person name="Lapierre D."/>
            <person name="Masclaux F.G."/>
            <person name="Murat C."/>
            <person name="Morin E."/>
            <person name="Ndikumana S."/>
            <person name="Pagni M."/>
            <person name="Petitpierre D."/>
            <person name="Requena N."/>
            <person name="Rosikiewicz P."/>
            <person name="Riley R."/>
            <person name="Saito K."/>
            <person name="San Clemente H."/>
            <person name="Shapiro H."/>
            <person name="van Tuinen D."/>
            <person name="Becard G."/>
            <person name="Bonfante P."/>
            <person name="Paszkowski U."/>
            <person name="Shachar-Hill Y."/>
            <person name="Young J.P."/>
            <person name="Sanders I.R."/>
            <person name="Henrissat B."/>
            <person name="Rensing S.A."/>
            <person name="Grigoriev I.V."/>
            <person name="Corradi N."/>
            <person name="Roux C."/>
            <person name="Martin F."/>
        </authorList>
    </citation>
    <scope>NUCLEOTIDE SEQUENCE</scope>
    <source>
        <strain evidence="2">DAOM 197198</strain>
    </source>
</reference>
<dbReference type="Pfam" id="PF00069">
    <property type="entry name" value="Pkinase"/>
    <property type="match status" value="1"/>
</dbReference>
<name>U9T528_RHIID</name>
<dbReference type="VEuPathDB" id="FungiDB:RhiirFUN_011320"/>
<gene>
    <name evidence="2" type="ORF">GLOINDRAFT_242833</name>
</gene>
<dbReference type="GO" id="GO:0005524">
    <property type="term" value="F:ATP binding"/>
    <property type="evidence" value="ECO:0007669"/>
    <property type="project" value="InterPro"/>
</dbReference>
<accession>U9T528</accession>
<protein>
    <recommendedName>
        <fullName evidence="1">Protein kinase domain-containing protein</fullName>
    </recommendedName>
</protein>
<feature type="domain" description="Protein kinase" evidence="1">
    <location>
        <begin position="1"/>
        <end position="220"/>
    </location>
</feature>
<dbReference type="SUPFAM" id="SSF56112">
    <property type="entry name" value="Protein kinase-like (PK-like)"/>
    <property type="match status" value="1"/>
</dbReference>
<dbReference type="GO" id="GO:0004674">
    <property type="term" value="F:protein serine/threonine kinase activity"/>
    <property type="evidence" value="ECO:0007669"/>
    <property type="project" value="TreeGrafter"/>
</dbReference>
<dbReference type="PROSITE" id="PS50011">
    <property type="entry name" value="PROTEIN_KINASE_DOM"/>
    <property type="match status" value="1"/>
</dbReference>
<dbReference type="InterPro" id="IPR000719">
    <property type="entry name" value="Prot_kinase_dom"/>
</dbReference>
<dbReference type="PANTHER" id="PTHR44329">
    <property type="entry name" value="SERINE/THREONINE-PROTEIN KINASE TNNI3K-RELATED"/>
    <property type="match status" value="1"/>
</dbReference>
<dbReference type="HOGENOM" id="CLU_000288_7_0_1"/>
<dbReference type="eggNOG" id="KOG0192">
    <property type="taxonomic scope" value="Eukaryota"/>
</dbReference>
<dbReference type="AlphaFoldDB" id="U9T528"/>
<dbReference type="PRINTS" id="PR00109">
    <property type="entry name" value="TYRKINASE"/>
</dbReference>